<evidence type="ECO:0000256" key="1">
    <source>
        <dbReference type="SAM" id="MobiDB-lite"/>
    </source>
</evidence>
<feature type="compositionally biased region" description="Basic and acidic residues" evidence="1">
    <location>
        <begin position="328"/>
        <end position="340"/>
    </location>
</feature>
<keyword evidence="2" id="KW-1185">Reference proteome</keyword>
<feature type="region of interest" description="Disordered" evidence="1">
    <location>
        <begin position="240"/>
        <end position="360"/>
    </location>
</feature>
<feature type="region of interest" description="Disordered" evidence="1">
    <location>
        <begin position="98"/>
        <end position="157"/>
    </location>
</feature>
<feature type="region of interest" description="Disordered" evidence="1">
    <location>
        <begin position="22"/>
        <end position="73"/>
    </location>
</feature>
<organism evidence="2 3">
    <name type="scientific">Steinernema glaseri</name>
    <dbReference type="NCBI Taxonomy" id="37863"/>
    <lineage>
        <taxon>Eukaryota</taxon>
        <taxon>Metazoa</taxon>
        <taxon>Ecdysozoa</taxon>
        <taxon>Nematoda</taxon>
        <taxon>Chromadorea</taxon>
        <taxon>Rhabditida</taxon>
        <taxon>Tylenchina</taxon>
        <taxon>Panagrolaimomorpha</taxon>
        <taxon>Strongyloidoidea</taxon>
        <taxon>Steinernematidae</taxon>
        <taxon>Steinernema</taxon>
    </lineage>
</organism>
<feature type="compositionally biased region" description="Low complexity" evidence="1">
    <location>
        <begin position="111"/>
        <end position="139"/>
    </location>
</feature>
<protein>
    <submittedName>
        <fullName evidence="3">Protein TSSC4</fullName>
    </submittedName>
</protein>
<name>A0A1I7YSI9_9BILA</name>
<proteinExistence type="predicted"/>
<feature type="compositionally biased region" description="Low complexity" evidence="1">
    <location>
        <begin position="301"/>
        <end position="311"/>
    </location>
</feature>
<dbReference type="Proteomes" id="UP000095287">
    <property type="component" value="Unplaced"/>
</dbReference>
<evidence type="ECO:0000313" key="3">
    <source>
        <dbReference type="WBParaSite" id="L893_g19274.t1"/>
    </source>
</evidence>
<dbReference type="WBParaSite" id="L893_g19274.t1">
    <property type="protein sequence ID" value="L893_g19274.t1"/>
    <property type="gene ID" value="L893_g19274"/>
</dbReference>
<accession>A0A1I7YSI9</accession>
<reference evidence="3" key="1">
    <citation type="submission" date="2016-11" db="UniProtKB">
        <authorList>
            <consortium name="WormBaseParasite"/>
        </authorList>
    </citation>
    <scope>IDENTIFICATION</scope>
</reference>
<evidence type="ECO:0000313" key="2">
    <source>
        <dbReference type="Proteomes" id="UP000095287"/>
    </source>
</evidence>
<sequence>MDAGMPLVLRLGEGKGMYLLVPPANGPRSPSPKLRQRSASLACPPPPPPVSFLQTHPKLVVHKKPRPREAKEVSRDDIMDELCNRLVQRRKTLGFIDSSLDDDQECPLKKSSLSPSTSTLSTSSSTAPSDHSTASAPVPSRDPRLPPPPPLDVEELRAKKFDVGSIARGRLRERSKSVFSGDNQKNDMMEVGQTGQNGKFVVSYLLVISVLFACFVSDDADTSGYDVRLIGITEERTIPGAQEASECSQEVLRRGNREDRRRKHREEGPQWTPDSRVSKSHPQEAEESQWETAFFAREATQRSLRSTSGTRSRQESDSSETSTAEDDQNGRREVFIDKGDSGSYHGIHNSQSCKDPKFSA</sequence>
<dbReference type="AlphaFoldDB" id="A0A1I7YSI9"/>